<reference evidence="1 2" key="1">
    <citation type="journal article" date="2015" name="Genome Announc.">
        <title>Draft Genome Sequence of Brevibacillus brevis DZQ7, a Plant Growth-Promoting Rhizobacterium with Broad-Spectrum Antimicrobial Activity.</title>
        <authorList>
            <person name="Hou Q."/>
            <person name="Wang C."/>
            <person name="Hou X."/>
            <person name="Xia Z."/>
            <person name="Ye J."/>
            <person name="Liu K."/>
            <person name="Liu H."/>
            <person name="Wang J."/>
            <person name="Guo H."/>
            <person name="Yu X."/>
            <person name="Yang Y."/>
            <person name="Du B."/>
            <person name="Ding Y."/>
        </authorList>
    </citation>
    <scope>NUCLEOTIDE SEQUENCE [LARGE SCALE GENOMIC DNA]</scope>
    <source>
        <strain evidence="1 2">DZQ7</strain>
    </source>
</reference>
<name>A0A2Z4MQB2_BREBE</name>
<organism evidence="1 2">
    <name type="scientific">Brevibacillus brevis</name>
    <name type="common">Bacillus brevis</name>
    <dbReference type="NCBI Taxonomy" id="1393"/>
    <lineage>
        <taxon>Bacteria</taxon>
        <taxon>Bacillati</taxon>
        <taxon>Bacillota</taxon>
        <taxon>Bacilli</taxon>
        <taxon>Bacillales</taxon>
        <taxon>Paenibacillaceae</taxon>
        <taxon>Brevibacillus</taxon>
    </lineage>
</organism>
<evidence type="ECO:0000313" key="2">
    <source>
        <dbReference type="Proteomes" id="UP000036061"/>
    </source>
</evidence>
<gene>
    <name evidence="1" type="ORF">AB432_027755</name>
</gene>
<dbReference type="Proteomes" id="UP000036061">
    <property type="component" value="Chromosome"/>
</dbReference>
<dbReference type="NCBIfam" id="TIGR04398">
    <property type="entry name" value="SLAP_DUP"/>
    <property type="match status" value="2"/>
</dbReference>
<sequence length="320" mass="36546">MFSFMKNLLGKDQQKRSLEDLKKEIQEESTIDLASMTSNEVELDSNGELEKSAAKAEKIRTELSLSPIWESELDSEKKYTLRFLQAELPEMVPGMISVTGFSMIPQPNGMTVAMFFRNATNKPVRIKNVGLAIYLDDKPFARIRVDLSDMEAIPPHSSRPWEVLFPEESYLHDNFTFSRWKVVMKASRSTHVWPRTLELDPEMEKRMTDRQKDRLEALTQSLPLVPINTVEVTGFDIRKTEEGNLVVAMLFRNGLSHDYRPEKLKLTISDSDGDVVATGSLDASTIRVKPGNSRPWLIVFPPKFVKKPDADLKRWALTVE</sequence>
<dbReference type="EMBL" id="CP030117">
    <property type="protein sequence ID" value="AWX58603.1"/>
    <property type="molecule type" value="Genomic_DNA"/>
</dbReference>
<evidence type="ECO:0000313" key="1">
    <source>
        <dbReference type="EMBL" id="AWX58603.1"/>
    </source>
</evidence>
<dbReference type="AlphaFoldDB" id="A0A2Z4MQB2"/>
<dbReference type="RefSeq" id="WP_048035042.1">
    <property type="nucleotide sequence ID" value="NZ_CP030117.1"/>
</dbReference>
<dbReference type="InterPro" id="IPR030910">
    <property type="entry name" value="SLAP_dom"/>
</dbReference>
<protein>
    <submittedName>
        <fullName evidence="1">SLAP domain-containing protein</fullName>
    </submittedName>
</protein>
<accession>A0A2Z4MQB2</accession>
<proteinExistence type="predicted"/>